<evidence type="ECO:0000313" key="8">
    <source>
        <dbReference type="Proteomes" id="UP001291687"/>
    </source>
</evidence>
<dbReference type="InterPro" id="IPR006176">
    <property type="entry name" value="3-OHacyl-CoA_DH_NAD-bd"/>
</dbReference>
<feature type="domain" description="Enoyl-CoA hydratase/isomerase" evidence="6">
    <location>
        <begin position="441"/>
        <end position="566"/>
    </location>
</feature>
<dbReference type="PANTHER" id="PTHR48075">
    <property type="entry name" value="3-HYDROXYACYL-COA DEHYDROGENASE FAMILY PROTEIN"/>
    <property type="match status" value="1"/>
</dbReference>
<dbReference type="Gene3D" id="3.90.226.10">
    <property type="entry name" value="2-enoyl-CoA Hydratase, Chain A, domain 1"/>
    <property type="match status" value="1"/>
</dbReference>
<evidence type="ECO:0000259" key="4">
    <source>
        <dbReference type="Pfam" id="PF00725"/>
    </source>
</evidence>
<evidence type="ECO:0000259" key="5">
    <source>
        <dbReference type="Pfam" id="PF02737"/>
    </source>
</evidence>
<dbReference type="CDD" id="cd06558">
    <property type="entry name" value="crotonase-like"/>
    <property type="match status" value="1"/>
</dbReference>
<dbReference type="InterPro" id="IPR036291">
    <property type="entry name" value="NAD(P)-bd_dom_sf"/>
</dbReference>
<accession>A0ABU5NDD2</accession>
<dbReference type="RefSeq" id="WP_322777069.1">
    <property type="nucleotide sequence ID" value="NZ_JARJFB010000090.1"/>
</dbReference>
<dbReference type="InterPro" id="IPR008927">
    <property type="entry name" value="6-PGluconate_DH-like_C_sf"/>
</dbReference>
<dbReference type="InterPro" id="IPR045004">
    <property type="entry name" value="ECH_dom"/>
</dbReference>
<feature type="domain" description="3-hydroxyacyl-CoA dehydrogenase C-terminal" evidence="4">
    <location>
        <begin position="342"/>
        <end position="384"/>
    </location>
</feature>
<dbReference type="InterPro" id="IPR006108">
    <property type="entry name" value="3HC_DH_C"/>
</dbReference>
<proteinExistence type="predicted"/>
<comment type="caution">
    <text evidence="7">The sequence shown here is derived from an EMBL/GenBank/DDBJ whole genome shotgun (WGS) entry which is preliminary data.</text>
</comment>
<dbReference type="Pfam" id="PF00725">
    <property type="entry name" value="3HCDH"/>
    <property type="match status" value="2"/>
</dbReference>
<keyword evidence="8" id="KW-1185">Reference proteome</keyword>
<dbReference type="SUPFAM" id="SSF52096">
    <property type="entry name" value="ClpP/crotonase"/>
    <property type="match status" value="1"/>
</dbReference>
<evidence type="ECO:0000313" key="7">
    <source>
        <dbReference type="EMBL" id="MEA0971168.1"/>
    </source>
</evidence>
<name>A0ABU5NDD2_9RICK</name>
<organism evidence="7 8">
    <name type="scientific">Candidatus Megaera venefica</name>
    <dbReference type="NCBI Taxonomy" id="2055910"/>
    <lineage>
        <taxon>Bacteria</taxon>
        <taxon>Pseudomonadati</taxon>
        <taxon>Pseudomonadota</taxon>
        <taxon>Alphaproteobacteria</taxon>
        <taxon>Rickettsiales</taxon>
        <taxon>Rickettsiaceae</taxon>
        <taxon>Candidatus Megaera</taxon>
    </lineage>
</organism>
<keyword evidence="1" id="KW-0560">Oxidoreductase</keyword>
<dbReference type="Pfam" id="PF16113">
    <property type="entry name" value="ECH_2"/>
    <property type="match status" value="1"/>
</dbReference>
<keyword evidence="2" id="KW-0520">NAD</keyword>
<evidence type="ECO:0000256" key="2">
    <source>
        <dbReference type="ARBA" id="ARBA00023027"/>
    </source>
</evidence>
<protein>
    <submittedName>
        <fullName evidence="7">3-hydroxyacyl-CoA dehydrogenase/enoyl-CoA hydratase family protein</fullName>
    </submittedName>
</protein>
<dbReference type="Pfam" id="PF02737">
    <property type="entry name" value="3HCDH_N"/>
    <property type="match status" value="1"/>
</dbReference>
<dbReference type="SUPFAM" id="SSF51735">
    <property type="entry name" value="NAD(P)-binding Rossmann-fold domains"/>
    <property type="match status" value="1"/>
</dbReference>
<feature type="domain" description="3-hydroxyacyl-CoA dehydrogenase C-terminal" evidence="4">
    <location>
        <begin position="192"/>
        <end position="293"/>
    </location>
</feature>
<dbReference type="Proteomes" id="UP001291687">
    <property type="component" value="Unassembled WGS sequence"/>
</dbReference>
<dbReference type="InterPro" id="IPR029045">
    <property type="entry name" value="ClpP/crotonase-like_dom_sf"/>
</dbReference>
<dbReference type="Gene3D" id="1.10.1040.50">
    <property type="match status" value="1"/>
</dbReference>
<evidence type="ECO:0000256" key="3">
    <source>
        <dbReference type="ARBA" id="ARBA00049556"/>
    </source>
</evidence>
<evidence type="ECO:0000256" key="1">
    <source>
        <dbReference type="ARBA" id="ARBA00023002"/>
    </source>
</evidence>
<dbReference type="SUPFAM" id="SSF48179">
    <property type="entry name" value="6-phosphogluconate dehydrogenase C-terminal domain-like"/>
    <property type="match status" value="2"/>
</dbReference>
<sequence length="710" mass="79453">MSLIKKVCVIGSGVMGSGIAAQVANSRTNVILLDIADEGSKNPSNIVLSAIEKMQSQKPAPLSHPSLATYITVGNLRDDLNLISECDLIIEVIIEKLDIKHTLYETLLPYLKDDTIIASNTSTLPLAKLKEKLPQSVQNRFIITHFFNPPRYMELLELVSDVNNDSSVIDRVEGFISKKLGKIIIHCNDTPGFIANRIGCFLLEFTVRKAIEKGLNPVLIDQIFTKLLGFPTTGIFGLYDLIGHDVMALISKSLASALDSRDKYHEIYTESDTLSIMKSKGLLGRKSGAGFYKVTKDQGKTVKQIFDFKRLEYVELGLVEIPTTLEELFNKNDKYSDFFKEILATFFSYIISLVPEISDSTEDIDKAMKLGYSLKYGPFELLDSCMPKNESWLKELRAELNAIKRPISNKPTWQNTAKIVLSNDSADLFEYRNNHVFVMKTKMNSLNHQIFDLIIDSVKLSEDKSMKIIIYPGNSKHFSVGADIRLFYDQISSKNFKAIEGFIDLGQKAMLALKYASIDVISCAHGLALGGGCELLLHSHHVIAHQNLNAGLVELGVGLIPGWGGVKEMFLRSKGDKGLLIRNLKNILVQYQSASSDFFAKEYNVDCNFNMSTENIMSEAFEIQPIARIATNSVDLPKIDLASEIDTTNFDNITHEVLEFFQKIIDMGKTIDESTLLNMEKEKFLQLAVKPTSFERIGRWVCPSKCVNSL</sequence>
<reference evidence="7 8" key="1">
    <citation type="submission" date="2023-03" db="EMBL/GenBank/DDBJ databases">
        <title>Host association and intracellularity evolved multiple times independently in the Rickettsiales.</title>
        <authorList>
            <person name="Castelli M."/>
            <person name="Nardi T."/>
            <person name="Gammuto L."/>
            <person name="Bellinzona G."/>
            <person name="Sabaneyeva E."/>
            <person name="Potekhin A."/>
            <person name="Serra V."/>
            <person name="Petroni G."/>
            <person name="Sassera D."/>
        </authorList>
    </citation>
    <scope>NUCLEOTIDE SEQUENCE [LARGE SCALE GENOMIC DNA]</scope>
    <source>
        <strain evidence="7 8">Sr 2-6</strain>
    </source>
</reference>
<comment type="catalytic activity">
    <reaction evidence="3">
        <text>a (3S)-3-hydroxyacyl-CoA + NAD(+) = a 3-oxoacyl-CoA + NADH + H(+)</text>
        <dbReference type="Rhea" id="RHEA:22432"/>
        <dbReference type="ChEBI" id="CHEBI:15378"/>
        <dbReference type="ChEBI" id="CHEBI:57318"/>
        <dbReference type="ChEBI" id="CHEBI:57540"/>
        <dbReference type="ChEBI" id="CHEBI:57945"/>
        <dbReference type="ChEBI" id="CHEBI:90726"/>
        <dbReference type="EC" id="1.1.1.35"/>
    </reaction>
</comment>
<evidence type="ECO:0000259" key="6">
    <source>
        <dbReference type="Pfam" id="PF16113"/>
    </source>
</evidence>
<dbReference type="EMBL" id="JARJFB010000090">
    <property type="protein sequence ID" value="MEA0971168.1"/>
    <property type="molecule type" value="Genomic_DNA"/>
</dbReference>
<dbReference type="PANTHER" id="PTHR48075:SF7">
    <property type="entry name" value="3-HYDROXYACYL-COA DEHYDROGENASE-RELATED"/>
    <property type="match status" value="1"/>
</dbReference>
<gene>
    <name evidence="7" type="ORF">Megvenef_01141</name>
</gene>
<dbReference type="Gene3D" id="3.40.50.720">
    <property type="entry name" value="NAD(P)-binding Rossmann-like Domain"/>
    <property type="match status" value="1"/>
</dbReference>
<feature type="domain" description="3-hydroxyacyl-CoA dehydrogenase NAD binding" evidence="5">
    <location>
        <begin position="6"/>
        <end position="190"/>
    </location>
</feature>